<dbReference type="AlphaFoldDB" id="A0A8K0KK84"/>
<sequence length="77" mass="8893">MDTNNFCPICDVQIHKAKPFLNIKPDKTLQDIVYKLVPGLFQAEMRRRREFYSQHPEQSIEVGIYVTTGIKLCGIVP</sequence>
<protein>
    <submittedName>
        <fullName evidence="1">Uncharacterized protein</fullName>
    </submittedName>
</protein>
<evidence type="ECO:0000313" key="2">
    <source>
        <dbReference type="Proteomes" id="UP000792457"/>
    </source>
</evidence>
<evidence type="ECO:0000313" key="1">
    <source>
        <dbReference type="EMBL" id="KAG8236127.1"/>
    </source>
</evidence>
<dbReference type="InterPro" id="IPR013083">
    <property type="entry name" value="Znf_RING/FYVE/PHD"/>
</dbReference>
<dbReference type="OrthoDB" id="1305878at2759"/>
<name>A0A8K0KK84_LADFU</name>
<dbReference type="GO" id="GO:0035102">
    <property type="term" value="C:PRC1 complex"/>
    <property type="evidence" value="ECO:0007669"/>
    <property type="project" value="TreeGrafter"/>
</dbReference>
<gene>
    <name evidence="1" type="ORF">J437_LFUL001614</name>
</gene>
<dbReference type="PANTHER" id="PTHR10825:SF72">
    <property type="entry name" value="UBIQUITIN-LIKE DOMAIN-CONTAINING PROTEIN"/>
    <property type="match status" value="1"/>
</dbReference>
<reference evidence="1" key="1">
    <citation type="submission" date="2013-04" db="EMBL/GenBank/DDBJ databases">
        <authorList>
            <person name="Qu J."/>
            <person name="Murali S.C."/>
            <person name="Bandaranaike D."/>
            <person name="Bellair M."/>
            <person name="Blankenburg K."/>
            <person name="Chao H."/>
            <person name="Dinh H."/>
            <person name="Doddapaneni H."/>
            <person name="Downs B."/>
            <person name="Dugan-Rocha S."/>
            <person name="Elkadiri S."/>
            <person name="Gnanaolivu R.D."/>
            <person name="Hernandez B."/>
            <person name="Javaid M."/>
            <person name="Jayaseelan J.C."/>
            <person name="Lee S."/>
            <person name="Li M."/>
            <person name="Ming W."/>
            <person name="Munidasa M."/>
            <person name="Muniz J."/>
            <person name="Nguyen L."/>
            <person name="Ongeri F."/>
            <person name="Osuji N."/>
            <person name="Pu L.-L."/>
            <person name="Puazo M."/>
            <person name="Qu C."/>
            <person name="Quiroz J."/>
            <person name="Raj R."/>
            <person name="Weissenberger G."/>
            <person name="Xin Y."/>
            <person name="Zou X."/>
            <person name="Han Y."/>
            <person name="Richards S."/>
            <person name="Worley K."/>
            <person name="Muzny D."/>
            <person name="Gibbs R."/>
        </authorList>
    </citation>
    <scope>NUCLEOTIDE SEQUENCE</scope>
    <source>
        <strain evidence="1">Sampled in the wild</strain>
    </source>
</reference>
<dbReference type="Gene3D" id="3.30.40.10">
    <property type="entry name" value="Zinc/RING finger domain, C3HC4 (zinc finger)"/>
    <property type="match status" value="1"/>
</dbReference>
<dbReference type="Proteomes" id="UP000792457">
    <property type="component" value="Unassembled WGS sequence"/>
</dbReference>
<organism evidence="1 2">
    <name type="scientific">Ladona fulva</name>
    <name type="common">Scarce chaser dragonfly</name>
    <name type="synonym">Libellula fulva</name>
    <dbReference type="NCBI Taxonomy" id="123851"/>
    <lineage>
        <taxon>Eukaryota</taxon>
        <taxon>Metazoa</taxon>
        <taxon>Ecdysozoa</taxon>
        <taxon>Arthropoda</taxon>
        <taxon>Hexapoda</taxon>
        <taxon>Insecta</taxon>
        <taxon>Pterygota</taxon>
        <taxon>Palaeoptera</taxon>
        <taxon>Odonata</taxon>
        <taxon>Epiprocta</taxon>
        <taxon>Anisoptera</taxon>
        <taxon>Libelluloidea</taxon>
        <taxon>Libellulidae</taxon>
        <taxon>Ladona</taxon>
    </lineage>
</organism>
<reference evidence="1" key="2">
    <citation type="submission" date="2017-10" db="EMBL/GenBank/DDBJ databases">
        <title>Ladona fulva Genome sequencing and assembly.</title>
        <authorList>
            <person name="Murali S."/>
            <person name="Richards S."/>
            <person name="Bandaranaike D."/>
            <person name="Bellair M."/>
            <person name="Blankenburg K."/>
            <person name="Chao H."/>
            <person name="Dinh H."/>
            <person name="Doddapaneni H."/>
            <person name="Dugan-Rocha S."/>
            <person name="Elkadiri S."/>
            <person name="Gnanaolivu R."/>
            <person name="Hernandez B."/>
            <person name="Skinner E."/>
            <person name="Javaid M."/>
            <person name="Lee S."/>
            <person name="Li M."/>
            <person name="Ming W."/>
            <person name="Munidasa M."/>
            <person name="Muniz J."/>
            <person name="Nguyen L."/>
            <person name="Hughes D."/>
            <person name="Osuji N."/>
            <person name="Pu L.-L."/>
            <person name="Puazo M."/>
            <person name="Qu C."/>
            <person name="Quiroz J."/>
            <person name="Raj R."/>
            <person name="Weissenberger G."/>
            <person name="Xin Y."/>
            <person name="Zou X."/>
            <person name="Han Y."/>
            <person name="Worley K."/>
            <person name="Muzny D."/>
            <person name="Gibbs R."/>
        </authorList>
    </citation>
    <scope>NUCLEOTIDE SEQUENCE</scope>
    <source>
        <strain evidence="1">Sampled in the wild</strain>
    </source>
</reference>
<keyword evidence="2" id="KW-1185">Reference proteome</keyword>
<dbReference type="GO" id="GO:1990841">
    <property type="term" value="F:promoter-specific chromatin binding"/>
    <property type="evidence" value="ECO:0007669"/>
    <property type="project" value="TreeGrafter"/>
</dbReference>
<accession>A0A8K0KK84</accession>
<comment type="caution">
    <text evidence="1">The sequence shown here is derived from an EMBL/GenBank/DDBJ whole genome shotgun (WGS) entry which is preliminary data.</text>
</comment>
<dbReference type="EMBL" id="KZ308992">
    <property type="protein sequence ID" value="KAG8236127.1"/>
    <property type="molecule type" value="Genomic_DNA"/>
</dbReference>
<dbReference type="GO" id="GO:0000122">
    <property type="term" value="P:negative regulation of transcription by RNA polymerase II"/>
    <property type="evidence" value="ECO:0007669"/>
    <property type="project" value="TreeGrafter"/>
</dbReference>
<dbReference type="PANTHER" id="PTHR10825">
    <property type="entry name" value="RING FINGER DOMAIN-CONTAINING, POLYCOMB GROUP COMPONENT"/>
    <property type="match status" value="1"/>
</dbReference>
<proteinExistence type="predicted"/>